<keyword evidence="2" id="KW-1185">Reference proteome</keyword>
<name>A0A816B6J4_ADIRI</name>
<reference evidence="1" key="1">
    <citation type="submission" date="2021-02" db="EMBL/GenBank/DDBJ databases">
        <authorList>
            <person name="Nowell W R."/>
        </authorList>
    </citation>
    <scope>NUCLEOTIDE SEQUENCE</scope>
</reference>
<evidence type="ECO:0000313" key="2">
    <source>
        <dbReference type="Proteomes" id="UP000663828"/>
    </source>
</evidence>
<evidence type="ECO:0000313" key="1">
    <source>
        <dbReference type="EMBL" id="CAF1606524.1"/>
    </source>
</evidence>
<dbReference type="EMBL" id="CAJNOR010006916">
    <property type="protein sequence ID" value="CAF1606524.1"/>
    <property type="molecule type" value="Genomic_DNA"/>
</dbReference>
<organism evidence="1 2">
    <name type="scientific">Adineta ricciae</name>
    <name type="common">Rotifer</name>
    <dbReference type="NCBI Taxonomy" id="249248"/>
    <lineage>
        <taxon>Eukaryota</taxon>
        <taxon>Metazoa</taxon>
        <taxon>Spiralia</taxon>
        <taxon>Gnathifera</taxon>
        <taxon>Rotifera</taxon>
        <taxon>Eurotatoria</taxon>
        <taxon>Bdelloidea</taxon>
        <taxon>Adinetida</taxon>
        <taxon>Adinetidae</taxon>
        <taxon>Adineta</taxon>
    </lineage>
</organism>
<sequence length="224" mass="25928">MNAHLTALLVERHFYSHVNLSFVRYHKFQSTSSFFRLNEIESLIIDCYASPLQLKQRPHLQYLKTLIVKGVRQWIDVFNFAKQHANTLRNLTIVSNGYFSTCGMSKNVFYPSWNLCDFIRNVSHHLPSLRSLDFGIYATIHLHDWSLKTIHSHLTYLRITLVTAMNLFHLMMTDPLSSTLQQLHITFSDVVSNPYPSFTICAPLAINASVTHFYVCKVVSTAFR</sequence>
<gene>
    <name evidence="1" type="ORF">XAT740_LOCUS48344</name>
</gene>
<dbReference type="AlphaFoldDB" id="A0A816B6J4"/>
<comment type="caution">
    <text evidence="1">The sequence shown here is derived from an EMBL/GenBank/DDBJ whole genome shotgun (WGS) entry which is preliminary data.</text>
</comment>
<dbReference type="Proteomes" id="UP000663828">
    <property type="component" value="Unassembled WGS sequence"/>
</dbReference>
<accession>A0A816B6J4</accession>
<protein>
    <submittedName>
        <fullName evidence="1">Uncharacterized protein</fullName>
    </submittedName>
</protein>
<proteinExistence type="predicted"/>